<keyword evidence="4" id="KW-1185">Reference proteome</keyword>
<dbReference type="AlphaFoldDB" id="A0A0G4IRM4"/>
<geneLocation type="mitochondrion" evidence="3"/>
<dbReference type="EMBL" id="OVEO01000009">
    <property type="protein sequence ID" value="SPQ98136.1"/>
    <property type="molecule type" value="Genomic_DNA"/>
</dbReference>
<keyword evidence="1" id="KW-1133">Transmembrane helix</keyword>
<name>A0A0G4IRM4_PLABS</name>
<reference evidence="2 4" key="1">
    <citation type="submission" date="2015-02" db="EMBL/GenBank/DDBJ databases">
        <authorList>
            <person name="Chooi Y.-H."/>
        </authorList>
    </citation>
    <scope>NUCLEOTIDE SEQUENCE [LARGE SCALE GENOMIC DNA]</scope>
    <source>
        <strain evidence="2">E3</strain>
    </source>
</reference>
<gene>
    <name evidence="2" type="ORF">PBRA_006034</name>
    <name evidence="3" type="ORF">PLBR_LOCUS5351</name>
</gene>
<evidence type="ECO:0000313" key="5">
    <source>
        <dbReference type="Proteomes" id="UP000290189"/>
    </source>
</evidence>
<evidence type="ECO:0000313" key="4">
    <source>
        <dbReference type="Proteomes" id="UP000039324"/>
    </source>
</evidence>
<dbReference type="EMBL" id="CDSF01000081">
    <property type="protein sequence ID" value="CEO97920.1"/>
    <property type="molecule type" value="Genomic_DNA"/>
</dbReference>
<protein>
    <submittedName>
        <fullName evidence="2">Uncharacterized protein</fullName>
    </submittedName>
</protein>
<keyword evidence="1" id="KW-0812">Transmembrane</keyword>
<dbReference type="Proteomes" id="UP000290189">
    <property type="component" value="Unassembled WGS sequence"/>
</dbReference>
<sequence>MAHTQSGDIHITTFSGCRQDFMGWGWYPLVVNRAFAVYARLSRGACWDYSRPFDNHDPDDEDPGCSHLHDDFHMFHKQVSCANHYRILLFGSDFSRNLDNCHGSGVDALLNPVQGSDVRVINVNCQKNQVAACLLKEISVHNGDVLRTPLTFSSHWTFSPNPTMAWSFSQANDDDDWNQDASKCGKHCVVLRLASTASSYKSTCSGVTITLGGSYFKVTMDGSCLDPADGAGCTPLFGRTHGLCGMVRDDGTTAAGQWHRIAHHDQAPHDYFPWPVQFEFGDNCVVGSWTDYTDLLDVDYADQTGYEYGPLRVPVDNSNDMARYFLNALDGSPLRCGALSLPFQGVAQSHVFTRAPLDFQSTPWLAASRRLLSANSSGTASADSAVLSCPDQEAFFDALKLCDGALLDTSTLTDADLAMRRESLQTCVYDRCNQASVAASVSNTYAFNGSVQPDSSLLLQEVLAIAGSVVFLVLVAIAVGVGYYRHRMTAKHRDELTALAHETQSRNKALRGTALL</sequence>
<feature type="transmembrane region" description="Helical" evidence="1">
    <location>
        <begin position="462"/>
        <end position="484"/>
    </location>
</feature>
<dbReference type="Proteomes" id="UP000039324">
    <property type="component" value="Unassembled WGS sequence"/>
</dbReference>
<keyword evidence="3" id="KW-0496">Mitochondrion</keyword>
<reference evidence="3 5" key="2">
    <citation type="submission" date="2018-03" db="EMBL/GenBank/DDBJ databases">
        <authorList>
            <person name="Fogelqvist J."/>
        </authorList>
    </citation>
    <scope>NUCLEOTIDE SEQUENCE [LARGE SCALE GENOMIC DNA]</scope>
</reference>
<keyword evidence="1" id="KW-0472">Membrane</keyword>
<organism evidence="2 4">
    <name type="scientific">Plasmodiophora brassicae</name>
    <name type="common">Clubroot disease agent</name>
    <dbReference type="NCBI Taxonomy" id="37360"/>
    <lineage>
        <taxon>Eukaryota</taxon>
        <taxon>Sar</taxon>
        <taxon>Rhizaria</taxon>
        <taxon>Endomyxa</taxon>
        <taxon>Phytomyxea</taxon>
        <taxon>Plasmodiophorida</taxon>
        <taxon>Plasmodiophoridae</taxon>
        <taxon>Plasmodiophora</taxon>
    </lineage>
</organism>
<proteinExistence type="predicted"/>
<evidence type="ECO:0000313" key="3">
    <source>
        <dbReference type="EMBL" id="SPQ98136.1"/>
    </source>
</evidence>
<accession>A0A0G4IRM4</accession>
<evidence type="ECO:0000256" key="1">
    <source>
        <dbReference type="SAM" id="Phobius"/>
    </source>
</evidence>
<evidence type="ECO:0000313" key="2">
    <source>
        <dbReference type="EMBL" id="CEO97920.1"/>
    </source>
</evidence>